<evidence type="ECO:0000313" key="2">
    <source>
        <dbReference type="Proteomes" id="UP001196413"/>
    </source>
</evidence>
<dbReference type="Proteomes" id="UP001196413">
    <property type="component" value="Unassembled WGS sequence"/>
</dbReference>
<name>A0AAD5M6R9_PARTN</name>
<comment type="caution">
    <text evidence="1">The sequence shown here is derived from an EMBL/GenBank/DDBJ whole genome shotgun (WGS) entry which is preliminary data.</text>
</comment>
<gene>
    <name evidence="1" type="ORF">KIN20_007566</name>
</gene>
<reference evidence="1" key="1">
    <citation type="submission" date="2021-06" db="EMBL/GenBank/DDBJ databases">
        <title>Parelaphostrongylus tenuis whole genome reference sequence.</title>
        <authorList>
            <person name="Garwood T.J."/>
            <person name="Larsen P.A."/>
            <person name="Fountain-Jones N.M."/>
            <person name="Garbe J.R."/>
            <person name="Macchietto M.G."/>
            <person name="Kania S.A."/>
            <person name="Gerhold R.W."/>
            <person name="Richards J.E."/>
            <person name="Wolf T.M."/>
        </authorList>
    </citation>
    <scope>NUCLEOTIDE SEQUENCE</scope>
    <source>
        <strain evidence="1">MNPRO001-30</strain>
        <tissue evidence="1">Meninges</tissue>
    </source>
</reference>
<keyword evidence="2" id="KW-1185">Reference proteome</keyword>
<sequence length="68" mass="8075">MKLETKNRWQTLHGLRDHKSSAYTSNSEEKELHTNFKIINSPLYTNIITEVKTAVESLYYVFLRRDSK</sequence>
<dbReference type="AlphaFoldDB" id="A0AAD5M6R9"/>
<accession>A0AAD5M6R9</accession>
<proteinExistence type="predicted"/>
<evidence type="ECO:0000313" key="1">
    <source>
        <dbReference type="EMBL" id="KAJ1351533.1"/>
    </source>
</evidence>
<dbReference type="EMBL" id="JAHQIW010001098">
    <property type="protein sequence ID" value="KAJ1351533.1"/>
    <property type="molecule type" value="Genomic_DNA"/>
</dbReference>
<protein>
    <submittedName>
        <fullName evidence="1">Uncharacterized protein</fullName>
    </submittedName>
</protein>
<organism evidence="1 2">
    <name type="scientific">Parelaphostrongylus tenuis</name>
    <name type="common">Meningeal worm</name>
    <dbReference type="NCBI Taxonomy" id="148309"/>
    <lineage>
        <taxon>Eukaryota</taxon>
        <taxon>Metazoa</taxon>
        <taxon>Ecdysozoa</taxon>
        <taxon>Nematoda</taxon>
        <taxon>Chromadorea</taxon>
        <taxon>Rhabditida</taxon>
        <taxon>Rhabditina</taxon>
        <taxon>Rhabditomorpha</taxon>
        <taxon>Strongyloidea</taxon>
        <taxon>Metastrongylidae</taxon>
        <taxon>Parelaphostrongylus</taxon>
    </lineage>
</organism>